<keyword evidence="2" id="KW-1185">Reference proteome</keyword>
<dbReference type="RefSeq" id="WP_181952244.1">
    <property type="nucleotide sequence ID" value="NZ_FPAO01000008.1"/>
</dbReference>
<reference evidence="1 2" key="1">
    <citation type="submission" date="2016-10" db="EMBL/GenBank/DDBJ databases">
        <authorList>
            <person name="Varghese N."/>
            <person name="Submissions S."/>
        </authorList>
    </citation>
    <scope>NUCLEOTIDE SEQUENCE [LARGE SCALE GENOMIC DNA]</scope>
    <source>
        <strain evidence="1 2">DSM 11855</strain>
    </source>
</reference>
<dbReference type="Proteomes" id="UP000323733">
    <property type="component" value="Unassembled WGS sequence"/>
</dbReference>
<gene>
    <name evidence="1" type="ORF">SAMN02910340_02069</name>
</gene>
<sequence length="48" mass="5589">MKRVCYRSNEVFEFSHGLFGIHIGSIKYVCPNCNLSAWEEILIRGRSQ</sequence>
<dbReference type="EMBL" id="FPAO01000008">
    <property type="protein sequence ID" value="SFT73113.1"/>
    <property type="molecule type" value="Genomic_DNA"/>
</dbReference>
<evidence type="ECO:0000313" key="2">
    <source>
        <dbReference type="Proteomes" id="UP000323733"/>
    </source>
</evidence>
<organism evidence="1 2">
    <name type="scientific">Methanosarcina thermophila</name>
    <dbReference type="NCBI Taxonomy" id="2210"/>
    <lineage>
        <taxon>Archaea</taxon>
        <taxon>Methanobacteriati</taxon>
        <taxon>Methanobacteriota</taxon>
        <taxon>Stenosarchaea group</taxon>
        <taxon>Methanomicrobia</taxon>
        <taxon>Methanosarcinales</taxon>
        <taxon>Methanosarcinaceae</taxon>
        <taxon>Methanosarcina</taxon>
    </lineage>
</organism>
<evidence type="ECO:0000313" key="1">
    <source>
        <dbReference type="EMBL" id="SFT73113.1"/>
    </source>
</evidence>
<proteinExistence type="predicted"/>
<dbReference type="AlphaFoldDB" id="A0A1I7AE01"/>
<accession>A0A1I7AE01</accession>
<protein>
    <submittedName>
        <fullName evidence="1">Uncharacterized protein</fullName>
    </submittedName>
</protein>
<name>A0A1I7AE01_METTE</name>